<feature type="compositionally biased region" description="Polar residues" evidence="1">
    <location>
        <begin position="37"/>
        <end position="51"/>
    </location>
</feature>
<feature type="compositionally biased region" description="Basic and acidic residues" evidence="1">
    <location>
        <begin position="603"/>
        <end position="623"/>
    </location>
</feature>
<feature type="compositionally biased region" description="Polar residues" evidence="1">
    <location>
        <begin position="589"/>
        <end position="601"/>
    </location>
</feature>
<dbReference type="EMBL" id="MU006568">
    <property type="protein sequence ID" value="KAF2748629.1"/>
    <property type="molecule type" value="Genomic_DNA"/>
</dbReference>
<dbReference type="InterPro" id="IPR036779">
    <property type="entry name" value="LysM_dom_sf"/>
</dbReference>
<reference evidence="2" key="1">
    <citation type="journal article" date="2020" name="Stud. Mycol.">
        <title>101 Dothideomycetes genomes: a test case for predicting lifestyles and emergence of pathogens.</title>
        <authorList>
            <person name="Haridas S."/>
            <person name="Albert R."/>
            <person name="Binder M."/>
            <person name="Bloem J."/>
            <person name="Labutti K."/>
            <person name="Salamov A."/>
            <person name="Andreopoulos B."/>
            <person name="Baker S."/>
            <person name="Barry K."/>
            <person name="Bills G."/>
            <person name="Bluhm B."/>
            <person name="Cannon C."/>
            <person name="Castanera R."/>
            <person name="Culley D."/>
            <person name="Daum C."/>
            <person name="Ezra D."/>
            <person name="Gonzalez J."/>
            <person name="Henrissat B."/>
            <person name="Kuo A."/>
            <person name="Liang C."/>
            <person name="Lipzen A."/>
            <person name="Lutzoni F."/>
            <person name="Magnuson J."/>
            <person name="Mondo S."/>
            <person name="Nolan M."/>
            <person name="Ohm R."/>
            <person name="Pangilinan J."/>
            <person name="Park H.-J."/>
            <person name="Ramirez L."/>
            <person name="Alfaro M."/>
            <person name="Sun H."/>
            <person name="Tritt A."/>
            <person name="Yoshinaga Y."/>
            <person name="Zwiers L.-H."/>
            <person name="Turgeon B."/>
            <person name="Goodwin S."/>
            <person name="Spatafora J."/>
            <person name="Crous P."/>
            <person name="Grigoriev I."/>
        </authorList>
    </citation>
    <scope>NUCLEOTIDE SEQUENCE</scope>
    <source>
        <strain evidence="2">CBS 119925</strain>
    </source>
</reference>
<dbReference type="InterPro" id="IPR018392">
    <property type="entry name" value="LysM"/>
</dbReference>
<feature type="region of interest" description="Disordered" evidence="1">
    <location>
        <begin position="169"/>
        <end position="197"/>
    </location>
</feature>
<evidence type="ECO:0000256" key="1">
    <source>
        <dbReference type="SAM" id="MobiDB-lite"/>
    </source>
</evidence>
<feature type="region of interest" description="Disordered" evidence="1">
    <location>
        <begin position="1"/>
        <end position="72"/>
    </location>
</feature>
<organism evidence="2 3">
    <name type="scientific">Sporormia fimetaria CBS 119925</name>
    <dbReference type="NCBI Taxonomy" id="1340428"/>
    <lineage>
        <taxon>Eukaryota</taxon>
        <taxon>Fungi</taxon>
        <taxon>Dikarya</taxon>
        <taxon>Ascomycota</taxon>
        <taxon>Pezizomycotina</taxon>
        <taxon>Dothideomycetes</taxon>
        <taxon>Pleosporomycetidae</taxon>
        <taxon>Pleosporales</taxon>
        <taxon>Sporormiaceae</taxon>
        <taxon>Sporormia</taxon>
    </lineage>
</organism>
<feature type="region of interest" description="Disordered" evidence="1">
    <location>
        <begin position="105"/>
        <end position="154"/>
    </location>
</feature>
<feature type="compositionally biased region" description="Polar residues" evidence="1">
    <location>
        <begin position="295"/>
        <end position="312"/>
    </location>
</feature>
<feature type="region of interest" description="Disordered" evidence="1">
    <location>
        <begin position="280"/>
        <end position="436"/>
    </location>
</feature>
<evidence type="ECO:0000313" key="2">
    <source>
        <dbReference type="EMBL" id="KAF2748629.1"/>
    </source>
</evidence>
<feature type="region of interest" description="Disordered" evidence="1">
    <location>
        <begin position="511"/>
        <end position="536"/>
    </location>
</feature>
<gene>
    <name evidence="2" type="ORF">M011DRAFT_476027</name>
</gene>
<dbReference type="Proteomes" id="UP000799440">
    <property type="component" value="Unassembled WGS sequence"/>
</dbReference>
<name>A0A6A6VFS9_9PLEO</name>
<feature type="compositionally biased region" description="Polar residues" evidence="1">
    <location>
        <begin position="1"/>
        <end position="14"/>
    </location>
</feature>
<feature type="compositionally biased region" description="Polar residues" evidence="1">
    <location>
        <begin position="367"/>
        <end position="413"/>
    </location>
</feature>
<feature type="region of interest" description="Disordered" evidence="1">
    <location>
        <begin position="558"/>
        <end position="623"/>
    </location>
</feature>
<keyword evidence="3" id="KW-1185">Reference proteome</keyword>
<accession>A0A6A6VFS9</accession>
<sequence length="623" mass="66181">MNRSNASPHPQTNASSSGLRPRPRRLISIEDEYNPPTRGSESDGSALSSRAASPIPRSHPSRPNFVTNASAQAPKALRDTSAALSGLWGNSWTALQGLASNVLSNETDDAAPNGTRRRKPLWDTHRRTSSNALPKQWGPSVSSTSHIGTGLQEDRESMVRAMKRRDLLTAGDQFPTFKRRNSDDRTSNSAPPGEHEDRDALVYVHHVRPQDTLAGVSIKFSCDPAVLRKANRMWPNDSIQTKDVVVLPVDACGVKGRPVPAPEPPPTQSNVDLLEEDLLGGDGEYASTNSHDKAPSTNTSLSLVPSHSSNDTEPPWKHDSWVLLPNDTTPTQIGRMPRRTLGFFPPARRKSLAYSDATPRPSVDMPRSSTSTDHRPSFSQTTSPNPSTRRLARTNSSSHPRPGQRNRSGSNTFLPFGPGGVGTMAPNVKSPGPAQDPLNKLFAAHLPNVAPPPDQEYFTPWAPSLLDAGSGTSMQLAGSGARTPGSQAGLDFQEIGGAIEGWVRKVGSQASKMLSPEPGTPGRRKGGSGSEGLGVIGVSADGGDLIELRDADADFEFGDRRVGGSAGAVGAGAAESENSSSTGGIERNWQGTAAGSATQEFKLSLRERGRRREGGGGGGRKTD</sequence>
<dbReference type="OrthoDB" id="2192830at2759"/>
<evidence type="ECO:0000313" key="3">
    <source>
        <dbReference type="Proteomes" id="UP000799440"/>
    </source>
</evidence>
<protein>
    <submittedName>
        <fullName evidence="2">Carbohydrate-binding module family 50 protein</fullName>
    </submittedName>
</protein>
<feature type="compositionally biased region" description="Polar residues" evidence="1">
    <location>
        <begin position="129"/>
        <end position="147"/>
    </location>
</feature>
<dbReference type="AlphaFoldDB" id="A0A6A6VFS9"/>
<dbReference type="CDD" id="cd00118">
    <property type="entry name" value="LysM"/>
    <property type="match status" value="1"/>
</dbReference>
<dbReference type="Gene3D" id="3.10.350.10">
    <property type="entry name" value="LysM domain"/>
    <property type="match status" value="1"/>
</dbReference>
<feature type="compositionally biased region" description="Low complexity" evidence="1">
    <location>
        <begin position="571"/>
        <end position="584"/>
    </location>
</feature>
<proteinExistence type="predicted"/>